<gene>
    <name evidence="10" type="ORF">QR680_009380</name>
</gene>
<evidence type="ECO:0000259" key="9">
    <source>
        <dbReference type="PROSITE" id="PS50157"/>
    </source>
</evidence>
<sequence>MSFQVSHRASCVSSAAGSNELIYKCCECHEEHSSIERLEFHLWRHLRTFSFSCSLCSYPSVSGKAMTEHFEERHPETTDSAIEFKRRLDLESRLRSLLAQSIHLAVMCCESRRQIYEDQPVASSGTVIVNHLDANNEMVGDAVISSEVFQVSHRASCVSPAAGSNELIYKCCECHEEHSSIERLEFHLWACHLRTFPFNCSLCSYPALTDKAMTEHFGDRHPEIADSVIEFKRRLDLETRLRSLLAQSIHLAVLRCELSKHIYEDQWIAPTEVVNHLNENSEVAGDEVFQSELVEEFEEEVVEESTSRFVYEIEEASSFGYYDEQDNEIVQVIHDILPSGSSTLRDSLAYDAGTGRVVADRRPPQKGKKRDPNFEGADLVEVDDSIVELAAPKSNQSRRQRPYRAGNPSTSQTAKPARNIDWIIDAVSKGLDVDTASPHNRRKPMIHTCEYCGKTNKYPSKIEAHMRTHTGERPFVCEICGASFTQKTPLRMHLRRHLNQKPYLCDYPGCNAAFVSGALLNAHKGSKHSTTIRYYPCRNGCGKNFKSVRNQERHENECSCMTPEMEEDFEYEIERDTAVDTFV</sequence>
<dbReference type="InterPro" id="IPR036236">
    <property type="entry name" value="Znf_C2H2_sf"/>
</dbReference>
<organism evidence="10 11">
    <name type="scientific">Steinernema hermaphroditum</name>
    <dbReference type="NCBI Taxonomy" id="289476"/>
    <lineage>
        <taxon>Eukaryota</taxon>
        <taxon>Metazoa</taxon>
        <taxon>Ecdysozoa</taxon>
        <taxon>Nematoda</taxon>
        <taxon>Chromadorea</taxon>
        <taxon>Rhabditida</taxon>
        <taxon>Tylenchina</taxon>
        <taxon>Panagrolaimomorpha</taxon>
        <taxon>Strongyloidoidea</taxon>
        <taxon>Steinernematidae</taxon>
        <taxon>Steinernema</taxon>
    </lineage>
</organism>
<dbReference type="EMBL" id="JAUCMV010000001">
    <property type="protein sequence ID" value="KAK0425778.1"/>
    <property type="molecule type" value="Genomic_DNA"/>
</dbReference>
<dbReference type="InterPro" id="IPR050527">
    <property type="entry name" value="Snail/Krueppel_Znf"/>
</dbReference>
<dbReference type="Proteomes" id="UP001175271">
    <property type="component" value="Unassembled WGS sequence"/>
</dbReference>
<accession>A0AA39M9K8</accession>
<evidence type="ECO:0000256" key="3">
    <source>
        <dbReference type="ARBA" id="ARBA00022737"/>
    </source>
</evidence>
<dbReference type="FunFam" id="3.30.160.60:FF:002869">
    <property type="entry name" value="Comb gap splice variant cg14"/>
    <property type="match status" value="1"/>
</dbReference>
<evidence type="ECO:0000256" key="6">
    <source>
        <dbReference type="ARBA" id="ARBA00023242"/>
    </source>
</evidence>
<evidence type="ECO:0000256" key="1">
    <source>
        <dbReference type="ARBA" id="ARBA00004123"/>
    </source>
</evidence>
<keyword evidence="11" id="KW-1185">Reference proteome</keyword>
<evidence type="ECO:0000313" key="10">
    <source>
        <dbReference type="EMBL" id="KAK0425778.1"/>
    </source>
</evidence>
<dbReference type="SUPFAM" id="SSF57667">
    <property type="entry name" value="beta-beta-alpha zinc fingers"/>
    <property type="match status" value="2"/>
</dbReference>
<comment type="caution">
    <text evidence="10">The sequence shown here is derived from an EMBL/GenBank/DDBJ whole genome shotgun (WGS) entry which is preliminary data.</text>
</comment>
<protein>
    <recommendedName>
        <fullName evidence="9">C2H2-type domain-containing protein</fullName>
    </recommendedName>
</protein>
<dbReference type="SMART" id="SM00355">
    <property type="entry name" value="ZnF_C2H2"/>
    <property type="match status" value="8"/>
</dbReference>
<dbReference type="PROSITE" id="PS50157">
    <property type="entry name" value="ZINC_FINGER_C2H2_2"/>
    <property type="match status" value="2"/>
</dbReference>
<keyword evidence="2" id="KW-0479">Metal-binding</keyword>
<dbReference type="InterPro" id="IPR013087">
    <property type="entry name" value="Znf_C2H2_type"/>
</dbReference>
<comment type="subcellular location">
    <subcellularLocation>
        <location evidence="1">Nucleus</location>
    </subcellularLocation>
</comment>
<dbReference type="GO" id="GO:0000981">
    <property type="term" value="F:DNA-binding transcription factor activity, RNA polymerase II-specific"/>
    <property type="evidence" value="ECO:0007669"/>
    <property type="project" value="TreeGrafter"/>
</dbReference>
<keyword evidence="3" id="KW-0677">Repeat</keyword>
<evidence type="ECO:0000313" key="11">
    <source>
        <dbReference type="Proteomes" id="UP001175271"/>
    </source>
</evidence>
<dbReference type="Gene3D" id="3.30.160.60">
    <property type="entry name" value="Classic Zinc Finger"/>
    <property type="match status" value="5"/>
</dbReference>
<evidence type="ECO:0000256" key="7">
    <source>
        <dbReference type="PROSITE-ProRule" id="PRU00042"/>
    </source>
</evidence>
<dbReference type="PANTHER" id="PTHR24388">
    <property type="entry name" value="ZINC FINGER PROTEIN"/>
    <property type="match status" value="1"/>
</dbReference>
<reference evidence="10" key="1">
    <citation type="submission" date="2023-06" db="EMBL/GenBank/DDBJ databases">
        <title>Genomic analysis of the entomopathogenic nematode Steinernema hermaphroditum.</title>
        <authorList>
            <person name="Schwarz E.M."/>
            <person name="Heppert J.K."/>
            <person name="Baniya A."/>
            <person name="Schwartz H.T."/>
            <person name="Tan C.-H."/>
            <person name="Antoshechkin I."/>
            <person name="Sternberg P.W."/>
            <person name="Goodrich-Blair H."/>
            <person name="Dillman A.R."/>
        </authorList>
    </citation>
    <scope>NUCLEOTIDE SEQUENCE</scope>
    <source>
        <strain evidence="10">PS9179</strain>
        <tissue evidence="10">Whole animal</tissue>
    </source>
</reference>
<evidence type="ECO:0000256" key="4">
    <source>
        <dbReference type="ARBA" id="ARBA00022771"/>
    </source>
</evidence>
<dbReference type="PANTHER" id="PTHR24388:SF54">
    <property type="entry name" value="PROTEIN ESCARGOT"/>
    <property type="match status" value="1"/>
</dbReference>
<feature type="region of interest" description="Disordered" evidence="8">
    <location>
        <begin position="389"/>
        <end position="417"/>
    </location>
</feature>
<feature type="domain" description="C2H2-type" evidence="9">
    <location>
        <begin position="475"/>
        <end position="502"/>
    </location>
</feature>
<keyword evidence="5" id="KW-0862">Zinc</keyword>
<dbReference type="GO" id="GO:0005634">
    <property type="term" value="C:nucleus"/>
    <property type="evidence" value="ECO:0007669"/>
    <property type="project" value="UniProtKB-SubCell"/>
</dbReference>
<evidence type="ECO:0000256" key="2">
    <source>
        <dbReference type="ARBA" id="ARBA00022723"/>
    </source>
</evidence>
<evidence type="ECO:0000256" key="8">
    <source>
        <dbReference type="SAM" id="MobiDB-lite"/>
    </source>
</evidence>
<dbReference type="GO" id="GO:0000978">
    <property type="term" value="F:RNA polymerase II cis-regulatory region sequence-specific DNA binding"/>
    <property type="evidence" value="ECO:0007669"/>
    <property type="project" value="TreeGrafter"/>
</dbReference>
<dbReference type="PROSITE" id="PS00028">
    <property type="entry name" value="ZINC_FINGER_C2H2_1"/>
    <property type="match status" value="2"/>
</dbReference>
<keyword evidence="4 7" id="KW-0863">Zinc-finger</keyword>
<feature type="domain" description="C2H2-type" evidence="9">
    <location>
        <begin position="447"/>
        <end position="474"/>
    </location>
</feature>
<dbReference type="AlphaFoldDB" id="A0AA39M9K8"/>
<dbReference type="GO" id="GO:0008270">
    <property type="term" value="F:zinc ion binding"/>
    <property type="evidence" value="ECO:0007669"/>
    <property type="project" value="UniProtKB-KW"/>
</dbReference>
<dbReference type="Pfam" id="PF00096">
    <property type="entry name" value="zf-C2H2"/>
    <property type="match status" value="2"/>
</dbReference>
<proteinExistence type="predicted"/>
<name>A0AA39M9K8_9BILA</name>
<evidence type="ECO:0000256" key="5">
    <source>
        <dbReference type="ARBA" id="ARBA00022833"/>
    </source>
</evidence>
<keyword evidence="6" id="KW-0539">Nucleus</keyword>
<feature type="region of interest" description="Disordered" evidence="8">
    <location>
        <begin position="355"/>
        <end position="377"/>
    </location>
</feature>